<keyword evidence="2" id="KW-0732">Signal</keyword>
<evidence type="ECO:0000313" key="5">
    <source>
        <dbReference type="Proteomes" id="UP001108089"/>
    </source>
</evidence>
<dbReference type="SUPFAM" id="SSF53822">
    <property type="entry name" value="Periplasmic binding protein-like I"/>
    <property type="match status" value="1"/>
</dbReference>
<dbReference type="PANTHER" id="PTHR47628">
    <property type="match status" value="1"/>
</dbReference>
<feature type="domain" description="Leucine-binding protein" evidence="3">
    <location>
        <begin position="3"/>
        <end position="343"/>
    </location>
</feature>
<dbReference type="InterPro" id="IPR028082">
    <property type="entry name" value="Peripla_BP_I"/>
</dbReference>
<reference evidence="4" key="1">
    <citation type="submission" date="2022-01" db="EMBL/GenBank/DDBJ databases">
        <title>Gordonia xiamenensis sp. nov., isolated from surface seawater in Xiamen.</title>
        <authorList>
            <person name="He Y.F."/>
        </authorList>
    </citation>
    <scope>NUCLEOTIDE SEQUENCE</scope>
    <source>
        <strain evidence="4">GW1C4-4</strain>
    </source>
</reference>
<comment type="similarity">
    <text evidence="1">Belongs to the leucine-binding protein family.</text>
</comment>
<proteinExistence type="inferred from homology"/>
<dbReference type="Gene3D" id="3.40.50.2300">
    <property type="match status" value="2"/>
</dbReference>
<sequence>MHLGMVIPQSGPSGIFGPSCAASAQLAVEEINQRGGILGREVTVTTIDGGAPVEQVAAAVSTHLGPSCGSIPRFDAVIGWHTSAVRRRLVRVLRGEIPYVYTAVYEGGEGARGTFMTGEVPDAALLPAFEWLSQQLGARRWVVVGSDYIWPRATAATVTAHLHADSSPTQVQSQIFCPLGTSEFGDVLDHIEASGATAVLVLLLGEDAVQFNRAFGARGLDGRCVRLSSLMDENMLLGSGDGGTRNLYSVSGYFESLATPYSLDFEHRYVRRFGVAAPPLTSPGESCFEGVTLLDELIRRAGSTHPRAIERAAGESPVYTSPRGEVRFSARHLRQAMYVAQADGLEFDILAQVGDPSTAA</sequence>
<organism evidence="4 5">
    <name type="scientific">Gordonia tangerina</name>
    <dbReference type="NCBI Taxonomy" id="2911060"/>
    <lineage>
        <taxon>Bacteria</taxon>
        <taxon>Bacillati</taxon>
        <taxon>Actinomycetota</taxon>
        <taxon>Actinomycetes</taxon>
        <taxon>Mycobacteriales</taxon>
        <taxon>Gordoniaceae</taxon>
        <taxon>Gordonia</taxon>
    </lineage>
</organism>
<dbReference type="Proteomes" id="UP001108089">
    <property type="component" value="Unassembled WGS sequence"/>
</dbReference>
<dbReference type="EMBL" id="JAKGCU010000021">
    <property type="protein sequence ID" value="MCF3940459.1"/>
    <property type="molecule type" value="Genomic_DNA"/>
</dbReference>
<protein>
    <submittedName>
        <fullName evidence="4">Substrate-binding domain-containing protein</fullName>
    </submittedName>
</protein>
<evidence type="ECO:0000256" key="2">
    <source>
        <dbReference type="ARBA" id="ARBA00022729"/>
    </source>
</evidence>
<gene>
    <name evidence="4" type="ORF">L1892_18980</name>
</gene>
<accession>A0ABS9DMK1</accession>
<name>A0ABS9DMK1_9ACTN</name>
<dbReference type="PANTHER" id="PTHR47628:SF1">
    <property type="entry name" value="ALIPHATIC AMIDASE EXPRESSION-REGULATING PROTEIN"/>
    <property type="match status" value="1"/>
</dbReference>
<evidence type="ECO:0000259" key="3">
    <source>
        <dbReference type="Pfam" id="PF13458"/>
    </source>
</evidence>
<dbReference type="CDD" id="cd06358">
    <property type="entry name" value="PBP1_NHase"/>
    <property type="match status" value="1"/>
</dbReference>
<dbReference type="Pfam" id="PF13458">
    <property type="entry name" value="Peripla_BP_6"/>
    <property type="match status" value="1"/>
</dbReference>
<dbReference type="InterPro" id="IPR028081">
    <property type="entry name" value="Leu-bd"/>
</dbReference>
<evidence type="ECO:0000313" key="4">
    <source>
        <dbReference type="EMBL" id="MCF3940459.1"/>
    </source>
</evidence>
<comment type="caution">
    <text evidence="4">The sequence shown here is derived from an EMBL/GenBank/DDBJ whole genome shotgun (WGS) entry which is preliminary data.</text>
</comment>
<keyword evidence="5" id="KW-1185">Reference proteome</keyword>
<dbReference type="RefSeq" id="WP_235725199.1">
    <property type="nucleotide sequence ID" value="NZ_JAKGCU010000021.1"/>
</dbReference>
<evidence type="ECO:0000256" key="1">
    <source>
        <dbReference type="ARBA" id="ARBA00010062"/>
    </source>
</evidence>